<name>F8FQC1_PAEMK</name>
<dbReference type="InterPro" id="IPR041698">
    <property type="entry name" value="Methyltransf_25"/>
</dbReference>
<organism evidence="7 8">
    <name type="scientific">Paenibacillus mucilaginosus (strain KNP414)</name>
    <dbReference type="NCBI Taxonomy" id="1036673"/>
    <lineage>
        <taxon>Bacteria</taxon>
        <taxon>Bacillati</taxon>
        <taxon>Bacillota</taxon>
        <taxon>Bacilli</taxon>
        <taxon>Bacillales</taxon>
        <taxon>Paenibacillaceae</taxon>
        <taxon>Paenibacillus</taxon>
    </lineage>
</organism>
<evidence type="ECO:0000256" key="1">
    <source>
        <dbReference type="ARBA" id="ARBA00022603"/>
    </source>
</evidence>
<comment type="function">
    <text evidence="5">Converts the free carboxyl group of a malonyl-thioester to its methyl ester by transfer of a methyl group from S-adenosyl-L-methionine (SAM). It allows to synthesize pimeloyl-ACP via the fatty acid synthetic pathway.</text>
</comment>
<dbReference type="AlphaFoldDB" id="F8FQC1"/>
<keyword evidence="2 5" id="KW-0808">Transferase</keyword>
<dbReference type="GO" id="GO:0102130">
    <property type="term" value="F:malonyl-CoA methyltransferase activity"/>
    <property type="evidence" value="ECO:0007669"/>
    <property type="project" value="UniProtKB-EC"/>
</dbReference>
<dbReference type="HOGENOM" id="CLU_046586_2_3_9"/>
<dbReference type="EMBL" id="CP002869">
    <property type="protein sequence ID" value="AEI39182.1"/>
    <property type="molecule type" value="Genomic_DNA"/>
</dbReference>
<dbReference type="InterPro" id="IPR029063">
    <property type="entry name" value="SAM-dependent_MTases_sf"/>
</dbReference>
<evidence type="ECO:0000256" key="5">
    <source>
        <dbReference type="HAMAP-Rule" id="MF_00835"/>
    </source>
</evidence>
<evidence type="ECO:0000313" key="8">
    <source>
        <dbReference type="Proteomes" id="UP000006620"/>
    </source>
</evidence>
<dbReference type="Proteomes" id="UP000006620">
    <property type="component" value="Chromosome"/>
</dbReference>
<dbReference type="PATRIC" id="fig|1036673.3.peg.507"/>
<dbReference type="UniPathway" id="UPA00078"/>
<dbReference type="KEGG" id="pms:KNP414_00577"/>
<dbReference type="PANTHER" id="PTHR13090">
    <property type="entry name" value="ARGININE-HYDROXYLASE NDUFAF5, MITOCHONDRIAL"/>
    <property type="match status" value="1"/>
</dbReference>
<reference evidence="7 8" key="2">
    <citation type="journal article" date="2013" name="Genome Announc.">
        <title>Genome Sequence of Growth-Improving Paenibacillus mucilaginosus Strain KNP414.</title>
        <authorList>
            <person name="Lu J.J."/>
            <person name="Wang J.F."/>
            <person name="Hu X.F."/>
        </authorList>
    </citation>
    <scope>NUCLEOTIDE SEQUENCE [LARGE SCALE GENOMIC DNA]</scope>
    <source>
        <strain evidence="7 8">KNP414</strain>
    </source>
</reference>
<dbReference type="InterPro" id="IPR050602">
    <property type="entry name" value="Malonyl-ACP_OMT"/>
</dbReference>
<dbReference type="InterPro" id="IPR011814">
    <property type="entry name" value="BioC"/>
</dbReference>
<dbReference type="HAMAP" id="MF_00835">
    <property type="entry name" value="BioC"/>
    <property type="match status" value="1"/>
</dbReference>
<dbReference type="Gene3D" id="3.40.50.150">
    <property type="entry name" value="Vaccinia Virus protein VP39"/>
    <property type="match status" value="1"/>
</dbReference>
<dbReference type="SUPFAM" id="SSF53335">
    <property type="entry name" value="S-adenosyl-L-methionine-dependent methyltransferases"/>
    <property type="match status" value="1"/>
</dbReference>
<comment type="catalytic activity">
    <reaction evidence="5">
        <text>malonyl-[ACP] + S-adenosyl-L-methionine = malonyl-[ACP] methyl ester + S-adenosyl-L-homocysteine</text>
        <dbReference type="Rhea" id="RHEA:17105"/>
        <dbReference type="Rhea" id="RHEA-COMP:9623"/>
        <dbReference type="Rhea" id="RHEA-COMP:9954"/>
        <dbReference type="ChEBI" id="CHEBI:57856"/>
        <dbReference type="ChEBI" id="CHEBI:59789"/>
        <dbReference type="ChEBI" id="CHEBI:78449"/>
        <dbReference type="ChEBI" id="CHEBI:78845"/>
        <dbReference type="EC" id="2.1.1.197"/>
    </reaction>
</comment>
<dbReference type="CDD" id="cd02440">
    <property type="entry name" value="AdoMet_MTases"/>
    <property type="match status" value="1"/>
</dbReference>
<keyword evidence="1 5" id="KW-0489">Methyltransferase</keyword>
<dbReference type="GO" id="GO:0032259">
    <property type="term" value="P:methylation"/>
    <property type="evidence" value="ECO:0007669"/>
    <property type="project" value="UniProtKB-KW"/>
</dbReference>
<dbReference type="PANTHER" id="PTHR13090:SF1">
    <property type="entry name" value="ARGININE-HYDROXYLASE NDUFAF5, MITOCHONDRIAL"/>
    <property type="match status" value="1"/>
</dbReference>
<dbReference type="EC" id="2.1.1.197" evidence="5"/>
<evidence type="ECO:0000256" key="3">
    <source>
        <dbReference type="ARBA" id="ARBA00022691"/>
    </source>
</evidence>
<reference evidence="8" key="1">
    <citation type="submission" date="2011-06" db="EMBL/GenBank/DDBJ databases">
        <title>Complete genome sequence of Paenibacillus mucilaginosus KNP414.</title>
        <authorList>
            <person name="Wang J."/>
            <person name="Hu S."/>
            <person name="Hu X."/>
            <person name="Zhang B."/>
            <person name="Dong D."/>
            <person name="Zhang S."/>
            <person name="Zhao K."/>
            <person name="Wu D."/>
        </authorList>
    </citation>
    <scope>NUCLEOTIDE SEQUENCE [LARGE SCALE GENOMIC DNA]</scope>
    <source>
        <strain evidence="8">KNP414</strain>
    </source>
</reference>
<dbReference type="Pfam" id="PF13649">
    <property type="entry name" value="Methyltransf_25"/>
    <property type="match status" value="1"/>
</dbReference>
<evidence type="ECO:0000256" key="2">
    <source>
        <dbReference type="ARBA" id="ARBA00022679"/>
    </source>
</evidence>
<accession>F8FQC1</accession>
<protein>
    <recommendedName>
        <fullName evidence="5">Malonyl-[acyl-carrier protein] O-methyltransferase</fullName>
        <shortName evidence="5">Malonyl-ACP O-methyltransferase</shortName>
        <ecNumber evidence="5">2.1.1.197</ecNumber>
    </recommendedName>
    <alternativeName>
        <fullName evidence="5">Biotin synthesis protein BioC</fullName>
    </alternativeName>
</protein>
<feature type="domain" description="Methyltransferase" evidence="6">
    <location>
        <begin position="52"/>
        <end position="150"/>
    </location>
</feature>
<dbReference type="RefSeq" id="WP_013914348.1">
    <property type="nucleotide sequence ID" value="NC_015690.1"/>
</dbReference>
<dbReference type="GO" id="GO:0010340">
    <property type="term" value="F:carboxyl-O-methyltransferase activity"/>
    <property type="evidence" value="ECO:0007669"/>
    <property type="project" value="UniProtKB-UniRule"/>
</dbReference>
<evidence type="ECO:0000256" key="4">
    <source>
        <dbReference type="ARBA" id="ARBA00022756"/>
    </source>
</evidence>
<evidence type="ECO:0000259" key="6">
    <source>
        <dbReference type="Pfam" id="PF13649"/>
    </source>
</evidence>
<comment type="similarity">
    <text evidence="5">Belongs to the methyltransferase superfamily.</text>
</comment>
<dbReference type="NCBIfam" id="TIGR02072">
    <property type="entry name" value="BioC"/>
    <property type="match status" value="1"/>
</dbReference>
<sequence length="285" mass="32667">MNTWSIDKKRVRRHFDRHAHEYDLYAEVQRRMTDELMSRLLERRRGPHVGRIVEIGCGTGQLTQKLLQAYPEAEVTAIDLSPKMAEVTRLRCAPWAGERLTVLAADAETLLMSPFCTPDRLSGFDLVVSSAAFQWFTDTQKTLTSWLGRIRQEGLLAFATFGPETFRELHGAFRQAEIRLGIPHQASGQQFADREEWQRLLLPCGESAWELDWDEERVIQRFDNVRSFLDSVKRVGAANSVQDGRAGFSMARKRIELMTEAYSRAYGGEGIPATYHIYYGMFGKR</sequence>
<dbReference type="GO" id="GO:0009102">
    <property type="term" value="P:biotin biosynthetic process"/>
    <property type="evidence" value="ECO:0007669"/>
    <property type="project" value="UniProtKB-UniRule"/>
</dbReference>
<evidence type="ECO:0000313" key="7">
    <source>
        <dbReference type="EMBL" id="AEI39182.1"/>
    </source>
</evidence>
<proteinExistence type="inferred from homology"/>
<gene>
    <name evidence="5" type="primary">bioC</name>
    <name evidence="7" type="ordered locus">KNP414_00577</name>
</gene>
<keyword evidence="3 5" id="KW-0949">S-adenosyl-L-methionine</keyword>
<comment type="pathway">
    <text evidence="5">Cofactor biosynthesis; biotin biosynthesis.</text>
</comment>
<keyword evidence="4 5" id="KW-0093">Biotin biosynthesis</keyword>